<sequence length="150" mass="16639">MRTFLLTMLATGVMALNACTTKVTEAPAEKREGGQVLDSQLQGRLWINSYEAQPNKTPTYRPEGYTWATPPQRFSMPIEGGDGFRLDADGKGVYIAPGIGAGPTTHPVTWQRDDPNRPIFRLHVTDNSRPDLRLEIVSVTPDLLTARYLP</sequence>
<gene>
    <name evidence="2" type="ORF">CDA63_06870</name>
</gene>
<proteinExistence type="predicted"/>
<dbReference type="Proteomes" id="UP000197277">
    <property type="component" value="Unassembled WGS sequence"/>
</dbReference>
<comment type="caution">
    <text evidence="2">The sequence shown here is derived from an EMBL/GenBank/DDBJ whole genome shotgun (WGS) entry which is preliminary data.</text>
</comment>
<dbReference type="OrthoDB" id="883733at2"/>
<feature type="chain" id="PRO_5012693029" description="Lipocalin-like domain-containing protein" evidence="1">
    <location>
        <begin position="19"/>
        <end position="150"/>
    </location>
</feature>
<evidence type="ECO:0000313" key="3">
    <source>
        <dbReference type="Proteomes" id="UP000197277"/>
    </source>
</evidence>
<evidence type="ECO:0008006" key="4">
    <source>
        <dbReference type="Google" id="ProtNLM"/>
    </source>
</evidence>
<keyword evidence="3" id="KW-1185">Reference proteome</keyword>
<reference evidence="2 3" key="1">
    <citation type="submission" date="2017-06" db="EMBL/GenBank/DDBJ databases">
        <title>Hymenobacter amundsenii sp. nov. isolated from regoliths in Antarctica.</title>
        <authorList>
            <person name="Sedlacek I."/>
            <person name="Kralova S."/>
            <person name="Pantucek R."/>
            <person name="Svec P."/>
            <person name="Holochova P."/>
            <person name="Stankova E."/>
            <person name="Vrbovska V."/>
            <person name="Busse H.-J."/>
        </authorList>
    </citation>
    <scope>NUCLEOTIDE SEQUENCE [LARGE SCALE GENOMIC DNA]</scope>
    <source>
        <strain evidence="2 3">CCM 8682</strain>
    </source>
</reference>
<protein>
    <recommendedName>
        <fullName evidence="4">Lipocalin-like domain-containing protein</fullName>
    </recommendedName>
</protein>
<evidence type="ECO:0000256" key="1">
    <source>
        <dbReference type="SAM" id="SignalP"/>
    </source>
</evidence>
<dbReference type="RefSeq" id="WP_088463710.1">
    <property type="nucleotide sequence ID" value="NZ_NIRR01000007.1"/>
</dbReference>
<dbReference type="EMBL" id="NIRR01000007">
    <property type="protein sequence ID" value="OWP63929.1"/>
    <property type="molecule type" value="Genomic_DNA"/>
</dbReference>
<dbReference type="AlphaFoldDB" id="A0A246FMM4"/>
<name>A0A246FMM4_9BACT</name>
<evidence type="ECO:0000313" key="2">
    <source>
        <dbReference type="EMBL" id="OWP63929.1"/>
    </source>
</evidence>
<organism evidence="2 3">
    <name type="scientific">Hymenobacter amundsenii</name>
    <dbReference type="NCBI Taxonomy" id="2006685"/>
    <lineage>
        <taxon>Bacteria</taxon>
        <taxon>Pseudomonadati</taxon>
        <taxon>Bacteroidota</taxon>
        <taxon>Cytophagia</taxon>
        <taxon>Cytophagales</taxon>
        <taxon>Hymenobacteraceae</taxon>
        <taxon>Hymenobacter</taxon>
    </lineage>
</organism>
<feature type="signal peptide" evidence="1">
    <location>
        <begin position="1"/>
        <end position="18"/>
    </location>
</feature>
<accession>A0A246FMM4</accession>
<keyword evidence="1" id="KW-0732">Signal</keyword>